<dbReference type="OrthoDB" id="1117124at2"/>
<sequence length="428" mass="45832">MRLQAVSVVNKLTEGQDEHATDADKQQIARAFLLICCTNFFSKFADLLASPKITLTWLMQALGAPAFAISLIVPIREAGSMLPQLLLAGPVTSRPKKLRLYQAGTVFQAMAIFGVVLTALTFTGLSAAILIVTLVTLFSLGRCLCSLSSKAVLGAVIPKSMRGQTTGWSATIAGLSSCAVAGYLLMQSSAKSISTIVVLLLIACACWLLASLVYGFIDESASSRDNGKTRSNSLKQRLSLLQEDSDLAKFITVRALYISSALLAPYYILLSGNNDSGIRVLGGLLLAGGLANLLSSVVWGRLSDRSSRRTMILSGFLVFLLGALTLVIYIATPELLHTSWLVPLIFFGLQISHQGVRVARKTYIVDMASKERRVDYVALSNTIIGALLLATGILLGVLSTFFEPIWLIVILSLMSLAGAVLGKGLREL</sequence>
<gene>
    <name evidence="6" type="ORF">IMCC3135_03770</name>
</gene>
<name>A0A2Z2NTD5_9GAMM</name>
<feature type="transmembrane region" description="Helical" evidence="4">
    <location>
        <begin position="247"/>
        <end position="268"/>
    </location>
</feature>
<organism evidence="6 7">
    <name type="scientific">Granulosicoccus antarcticus IMCC3135</name>
    <dbReference type="NCBI Taxonomy" id="1192854"/>
    <lineage>
        <taxon>Bacteria</taxon>
        <taxon>Pseudomonadati</taxon>
        <taxon>Pseudomonadota</taxon>
        <taxon>Gammaproteobacteria</taxon>
        <taxon>Chromatiales</taxon>
        <taxon>Granulosicoccaceae</taxon>
        <taxon>Granulosicoccus</taxon>
    </lineage>
</organism>
<evidence type="ECO:0000256" key="2">
    <source>
        <dbReference type="ARBA" id="ARBA00022989"/>
    </source>
</evidence>
<feature type="transmembrane region" description="Helical" evidence="4">
    <location>
        <begin position="337"/>
        <end position="356"/>
    </location>
</feature>
<dbReference type="Pfam" id="PF07690">
    <property type="entry name" value="MFS_1"/>
    <property type="match status" value="1"/>
</dbReference>
<evidence type="ECO:0000313" key="7">
    <source>
        <dbReference type="Proteomes" id="UP000250079"/>
    </source>
</evidence>
<feature type="transmembrane region" description="Helical" evidence="4">
    <location>
        <begin position="57"/>
        <end position="79"/>
    </location>
</feature>
<reference evidence="6 7" key="1">
    <citation type="submission" date="2016-12" db="EMBL/GenBank/DDBJ databases">
        <authorList>
            <person name="Song W.-J."/>
            <person name="Kurnit D.M."/>
        </authorList>
    </citation>
    <scope>NUCLEOTIDE SEQUENCE [LARGE SCALE GENOMIC DNA]</scope>
    <source>
        <strain evidence="6 7">IMCC3135</strain>
    </source>
</reference>
<keyword evidence="7" id="KW-1185">Reference proteome</keyword>
<keyword evidence="1 4" id="KW-0812">Transmembrane</keyword>
<feature type="transmembrane region" description="Helical" evidence="4">
    <location>
        <begin position="376"/>
        <end position="398"/>
    </location>
</feature>
<dbReference type="KEGG" id="gai:IMCC3135_03770"/>
<feature type="domain" description="Major facilitator superfamily (MFS) profile" evidence="5">
    <location>
        <begin position="199"/>
        <end position="428"/>
    </location>
</feature>
<feature type="transmembrane region" description="Helical" evidence="4">
    <location>
        <begin position="166"/>
        <end position="186"/>
    </location>
</feature>
<accession>A0A2Z2NTD5</accession>
<dbReference type="InterPro" id="IPR020846">
    <property type="entry name" value="MFS_dom"/>
</dbReference>
<evidence type="ECO:0000259" key="5">
    <source>
        <dbReference type="PROSITE" id="PS50850"/>
    </source>
</evidence>
<evidence type="ECO:0000256" key="4">
    <source>
        <dbReference type="SAM" id="Phobius"/>
    </source>
</evidence>
<dbReference type="GO" id="GO:0022857">
    <property type="term" value="F:transmembrane transporter activity"/>
    <property type="evidence" value="ECO:0007669"/>
    <property type="project" value="InterPro"/>
</dbReference>
<keyword evidence="3 4" id="KW-0472">Membrane</keyword>
<evidence type="ECO:0000313" key="6">
    <source>
        <dbReference type="EMBL" id="ASJ70867.1"/>
    </source>
</evidence>
<dbReference type="PANTHER" id="PTHR23526">
    <property type="entry name" value="INTEGRAL MEMBRANE TRANSPORT PROTEIN-RELATED"/>
    <property type="match status" value="1"/>
</dbReference>
<dbReference type="RefSeq" id="WP_088916364.1">
    <property type="nucleotide sequence ID" value="NZ_CP018632.1"/>
</dbReference>
<dbReference type="AlphaFoldDB" id="A0A2Z2NTD5"/>
<evidence type="ECO:0000256" key="3">
    <source>
        <dbReference type="ARBA" id="ARBA00023136"/>
    </source>
</evidence>
<protein>
    <recommendedName>
        <fullName evidence="5">Major facilitator superfamily (MFS) profile domain-containing protein</fullName>
    </recommendedName>
</protein>
<dbReference type="Proteomes" id="UP000250079">
    <property type="component" value="Chromosome"/>
</dbReference>
<keyword evidence="2 4" id="KW-1133">Transmembrane helix</keyword>
<feature type="transmembrane region" description="Helical" evidence="4">
    <location>
        <begin position="192"/>
        <end position="217"/>
    </location>
</feature>
<feature type="transmembrane region" description="Helical" evidence="4">
    <location>
        <begin position="280"/>
        <end position="299"/>
    </location>
</feature>
<dbReference type="EMBL" id="CP018632">
    <property type="protein sequence ID" value="ASJ70867.1"/>
    <property type="molecule type" value="Genomic_DNA"/>
</dbReference>
<dbReference type="Gene3D" id="1.20.1250.20">
    <property type="entry name" value="MFS general substrate transporter like domains"/>
    <property type="match status" value="1"/>
</dbReference>
<dbReference type="SUPFAM" id="SSF103473">
    <property type="entry name" value="MFS general substrate transporter"/>
    <property type="match status" value="1"/>
</dbReference>
<dbReference type="InterPro" id="IPR052528">
    <property type="entry name" value="Sugar_transport-like"/>
</dbReference>
<proteinExistence type="predicted"/>
<evidence type="ECO:0000256" key="1">
    <source>
        <dbReference type="ARBA" id="ARBA00022692"/>
    </source>
</evidence>
<feature type="transmembrane region" description="Helical" evidence="4">
    <location>
        <begin position="311"/>
        <end position="331"/>
    </location>
</feature>
<feature type="transmembrane region" description="Helical" evidence="4">
    <location>
        <begin position="404"/>
        <end position="422"/>
    </location>
</feature>
<dbReference type="InterPro" id="IPR036259">
    <property type="entry name" value="MFS_trans_sf"/>
</dbReference>
<dbReference type="PANTHER" id="PTHR23526:SF2">
    <property type="entry name" value="MAJOR FACILITATOR SUPERFAMILY (MFS) PROFILE DOMAIN-CONTAINING PROTEIN"/>
    <property type="match status" value="1"/>
</dbReference>
<dbReference type="InterPro" id="IPR011701">
    <property type="entry name" value="MFS"/>
</dbReference>
<dbReference type="PROSITE" id="PS50850">
    <property type="entry name" value="MFS"/>
    <property type="match status" value="1"/>
</dbReference>